<dbReference type="PANTHER" id="PTHR42756:SF1">
    <property type="entry name" value="TRANSCRIPTIONAL REPRESSOR OF EMRAB OPERON"/>
    <property type="match status" value="1"/>
</dbReference>
<keyword evidence="2 5" id="KW-0238">DNA-binding</keyword>
<proteinExistence type="predicted"/>
<evidence type="ECO:0000256" key="2">
    <source>
        <dbReference type="ARBA" id="ARBA00023125"/>
    </source>
</evidence>
<dbReference type="PRINTS" id="PR00598">
    <property type="entry name" value="HTHMARR"/>
</dbReference>
<dbReference type="RefSeq" id="WP_121876226.1">
    <property type="nucleotide sequence ID" value="NZ_REFJ01000002.1"/>
</dbReference>
<evidence type="ECO:0000256" key="3">
    <source>
        <dbReference type="ARBA" id="ARBA00023163"/>
    </source>
</evidence>
<evidence type="ECO:0000313" key="5">
    <source>
        <dbReference type="EMBL" id="RMA81062.1"/>
    </source>
</evidence>
<dbReference type="SUPFAM" id="SSF46785">
    <property type="entry name" value="Winged helix' DNA-binding domain"/>
    <property type="match status" value="1"/>
</dbReference>
<dbReference type="OrthoDB" id="6195716at2"/>
<sequence length="153" mass="17256">MSSESSNMELHSSSIYWLGRLATQMQEAFNGAVAQYGVSWAQWMVLNAVYYERAKTPAQIAQHIGVDRSAITRLVDRLEAKGLVERSRENADRRSINIELTTKGKNLIPSLLESAKSHEKQFIELLDEREKSNFFRGLSVLLAATGNDDTPFH</sequence>
<dbReference type="Pfam" id="PF12802">
    <property type="entry name" value="MarR_2"/>
    <property type="match status" value="1"/>
</dbReference>
<dbReference type="InterPro" id="IPR000835">
    <property type="entry name" value="HTH_MarR-typ"/>
</dbReference>
<dbReference type="SMART" id="SM00347">
    <property type="entry name" value="HTH_MARR"/>
    <property type="match status" value="1"/>
</dbReference>
<keyword evidence="6" id="KW-1185">Reference proteome</keyword>
<protein>
    <submittedName>
        <fullName evidence="5">DNA-binding MarR family transcriptional regulator</fullName>
    </submittedName>
</protein>
<evidence type="ECO:0000259" key="4">
    <source>
        <dbReference type="PROSITE" id="PS50995"/>
    </source>
</evidence>
<dbReference type="Proteomes" id="UP000267187">
    <property type="component" value="Unassembled WGS sequence"/>
</dbReference>
<dbReference type="GO" id="GO:0003677">
    <property type="term" value="F:DNA binding"/>
    <property type="evidence" value="ECO:0007669"/>
    <property type="project" value="UniProtKB-KW"/>
</dbReference>
<dbReference type="PROSITE" id="PS01117">
    <property type="entry name" value="HTH_MARR_1"/>
    <property type="match status" value="1"/>
</dbReference>
<gene>
    <name evidence="5" type="ORF">DFR27_0854</name>
</gene>
<dbReference type="GO" id="GO:0003700">
    <property type="term" value="F:DNA-binding transcription factor activity"/>
    <property type="evidence" value="ECO:0007669"/>
    <property type="project" value="InterPro"/>
</dbReference>
<keyword evidence="3" id="KW-0804">Transcription</keyword>
<feature type="domain" description="HTH marR-type" evidence="4">
    <location>
        <begin position="11"/>
        <end position="143"/>
    </location>
</feature>
<dbReference type="AlphaFoldDB" id="A0A3M0APW6"/>
<reference evidence="5 6" key="1">
    <citation type="submission" date="2018-10" db="EMBL/GenBank/DDBJ databases">
        <title>Genomic Encyclopedia of Type Strains, Phase IV (KMG-IV): sequencing the most valuable type-strain genomes for metagenomic binning, comparative biology and taxonomic classification.</title>
        <authorList>
            <person name="Goeker M."/>
        </authorList>
    </citation>
    <scope>NUCLEOTIDE SEQUENCE [LARGE SCALE GENOMIC DNA]</scope>
    <source>
        <strain evidence="5 6">DSM 25080</strain>
    </source>
</reference>
<dbReference type="InterPro" id="IPR011991">
    <property type="entry name" value="ArsR-like_HTH"/>
</dbReference>
<dbReference type="PROSITE" id="PS50995">
    <property type="entry name" value="HTH_MARR_2"/>
    <property type="match status" value="1"/>
</dbReference>
<dbReference type="CDD" id="cd00090">
    <property type="entry name" value="HTH_ARSR"/>
    <property type="match status" value="1"/>
</dbReference>
<dbReference type="Gene3D" id="1.10.10.10">
    <property type="entry name" value="Winged helix-like DNA-binding domain superfamily/Winged helix DNA-binding domain"/>
    <property type="match status" value="1"/>
</dbReference>
<keyword evidence="1" id="KW-0805">Transcription regulation</keyword>
<evidence type="ECO:0000313" key="6">
    <source>
        <dbReference type="Proteomes" id="UP000267187"/>
    </source>
</evidence>
<dbReference type="InterPro" id="IPR036388">
    <property type="entry name" value="WH-like_DNA-bd_sf"/>
</dbReference>
<evidence type="ECO:0000256" key="1">
    <source>
        <dbReference type="ARBA" id="ARBA00023015"/>
    </source>
</evidence>
<dbReference type="InterPro" id="IPR036390">
    <property type="entry name" value="WH_DNA-bd_sf"/>
</dbReference>
<name>A0A3M0APW6_9GAMM</name>
<dbReference type="PANTHER" id="PTHR42756">
    <property type="entry name" value="TRANSCRIPTIONAL REGULATOR, MARR"/>
    <property type="match status" value="1"/>
</dbReference>
<organism evidence="5 6">
    <name type="scientific">Umboniibacter marinipuniceus</name>
    <dbReference type="NCBI Taxonomy" id="569599"/>
    <lineage>
        <taxon>Bacteria</taxon>
        <taxon>Pseudomonadati</taxon>
        <taxon>Pseudomonadota</taxon>
        <taxon>Gammaproteobacteria</taxon>
        <taxon>Cellvibrionales</taxon>
        <taxon>Cellvibrionaceae</taxon>
        <taxon>Umboniibacter</taxon>
    </lineage>
</organism>
<dbReference type="InterPro" id="IPR023187">
    <property type="entry name" value="Tscrpt_reg_MarR-type_CS"/>
</dbReference>
<accession>A0A3M0APW6</accession>
<comment type="caution">
    <text evidence="5">The sequence shown here is derived from an EMBL/GenBank/DDBJ whole genome shotgun (WGS) entry which is preliminary data.</text>
</comment>
<dbReference type="EMBL" id="REFJ01000002">
    <property type="protein sequence ID" value="RMA81062.1"/>
    <property type="molecule type" value="Genomic_DNA"/>
</dbReference>